<dbReference type="CDD" id="cd03398">
    <property type="entry name" value="PAP2_haloperoxidase"/>
    <property type="match status" value="1"/>
</dbReference>
<dbReference type="SUPFAM" id="SSF48317">
    <property type="entry name" value="Acid phosphatase/Vanadium-dependent haloperoxidase"/>
    <property type="match status" value="1"/>
</dbReference>
<reference evidence="1 2" key="1">
    <citation type="submission" date="2020-08" db="EMBL/GenBank/DDBJ databases">
        <title>Genomic Encyclopedia of Type Strains, Phase IV (KMG-IV): sequencing the most valuable type-strain genomes for metagenomic binning, comparative biology and taxonomic classification.</title>
        <authorList>
            <person name="Goeker M."/>
        </authorList>
    </citation>
    <scope>NUCLEOTIDE SEQUENCE [LARGE SCALE GENOMIC DNA]</scope>
    <source>
        <strain evidence="1 2">DSM 17976</strain>
    </source>
</reference>
<dbReference type="InterPro" id="IPR052559">
    <property type="entry name" value="V-haloperoxidase"/>
</dbReference>
<dbReference type="InterPro" id="IPR036938">
    <property type="entry name" value="PAP2/HPO_sf"/>
</dbReference>
<sequence length="487" mass="54638">MVKMDKKRKTIAKVSSWLGLGIIFLVTPLLQAQNRDKGNLKDASLPTAWAKMTVQVMAQAQNNTPTYGSRALGYIGLTMYETLVPASSTHRSIAKSLCDTLSLAKPNKNYSWELAMNAGQAHIVKAFYGYAQKTSGIDSLENAIYQQYSSHVSPAVAAASVAYGRALANRIYEWAKLDGGHEGHLRNFPKDYKRPEGQGKWVPPTVGQSNSKIPMHPTWGQNRTFSSKNAQLPLPEPLVYSTDTTSEYYKQYTEVAEQKRKLTEEDRAIVMWWGDDPTETCSPPGHSYHLATIAILNSNADAIKAAETYARVGMAVADAFICCWKAKFAHMVQRPSSFIRQTHRKKERYPGEMINWLPFFLEPPFPAFYSGHAVQSAATATVLTEMYGENFSFTDATHAGRSPKRYYVVKPLPAKYEELLAMGDYIPEYLEKEVKFQPRHYGSFWEAAKECAESRLKGGIHTRHDNDVGLAEGTKIGQNINALRWRK</sequence>
<evidence type="ECO:0000313" key="2">
    <source>
        <dbReference type="Proteomes" id="UP000541352"/>
    </source>
</evidence>
<dbReference type="AlphaFoldDB" id="A0A7W5ZMA4"/>
<evidence type="ECO:0008006" key="3">
    <source>
        <dbReference type="Google" id="ProtNLM"/>
    </source>
</evidence>
<proteinExistence type="predicted"/>
<protein>
    <recommendedName>
        <fullName evidence="3">Phosphatase PAP2 family protein</fullName>
    </recommendedName>
</protein>
<name>A0A7W5ZMA4_9BACT</name>
<evidence type="ECO:0000313" key="1">
    <source>
        <dbReference type="EMBL" id="MBB3838481.1"/>
    </source>
</evidence>
<organism evidence="1 2">
    <name type="scientific">Runella defluvii</name>
    <dbReference type="NCBI Taxonomy" id="370973"/>
    <lineage>
        <taxon>Bacteria</taxon>
        <taxon>Pseudomonadati</taxon>
        <taxon>Bacteroidota</taxon>
        <taxon>Cytophagia</taxon>
        <taxon>Cytophagales</taxon>
        <taxon>Spirosomataceae</taxon>
        <taxon>Runella</taxon>
    </lineage>
</organism>
<accession>A0A7W5ZMA4</accession>
<dbReference type="PANTHER" id="PTHR34599:SF1">
    <property type="entry name" value="PHOSPHATIDIC ACID PHOSPHATASE TYPE 2_HALOPEROXIDASE DOMAIN-CONTAINING PROTEIN"/>
    <property type="match status" value="1"/>
</dbReference>
<dbReference type="Gene3D" id="1.10.606.20">
    <property type="match status" value="1"/>
</dbReference>
<dbReference type="EMBL" id="JACIBY010000004">
    <property type="protein sequence ID" value="MBB3838481.1"/>
    <property type="molecule type" value="Genomic_DNA"/>
</dbReference>
<gene>
    <name evidence="1" type="ORF">FHS57_002486</name>
</gene>
<dbReference type="Proteomes" id="UP000541352">
    <property type="component" value="Unassembled WGS sequence"/>
</dbReference>
<keyword evidence="2" id="KW-1185">Reference proteome</keyword>
<comment type="caution">
    <text evidence="1">The sequence shown here is derived from an EMBL/GenBank/DDBJ whole genome shotgun (WGS) entry which is preliminary data.</text>
</comment>
<dbReference type="PANTHER" id="PTHR34599">
    <property type="entry name" value="PEROXIDASE-RELATED"/>
    <property type="match status" value="1"/>
</dbReference>